<accession>A0A0J7BBU5</accession>
<gene>
    <name evidence="2" type="ORF">CIRG_07203</name>
</gene>
<evidence type="ECO:0000313" key="3">
    <source>
        <dbReference type="Proteomes" id="UP000054565"/>
    </source>
</evidence>
<dbReference type="Proteomes" id="UP000054565">
    <property type="component" value="Unassembled WGS sequence"/>
</dbReference>
<organism evidence="2 3">
    <name type="scientific">Coccidioides immitis RMSCC 2394</name>
    <dbReference type="NCBI Taxonomy" id="404692"/>
    <lineage>
        <taxon>Eukaryota</taxon>
        <taxon>Fungi</taxon>
        <taxon>Dikarya</taxon>
        <taxon>Ascomycota</taxon>
        <taxon>Pezizomycotina</taxon>
        <taxon>Eurotiomycetes</taxon>
        <taxon>Eurotiomycetidae</taxon>
        <taxon>Onygenales</taxon>
        <taxon>Onygenaceae</taxon>
        <taxon>Coccidioides</taxon>
    </lineage>
</organism>
<feature type="region of interest" description="Disordered" evidence="1">
    <location>
        <begin position="1"/>
        <end position="21"/>
    </location>
</feature>
<protein>
    <submittedName>
        <fullName evidence="2">Uncharacterized protein</fullName>
    </submittedName>
</protein>
<feature type="region of interest" description="Disordered" evidence="1">
    <location>
        <begin position="36"/>
        <end position="64"/>
    </location>
</feature>
<evidence type="ECO:0000313" key="2">
    <source>
        <dbReference type="EMBL" id="KMP07522.1"/>
    </source>
</evidence>
<name>A0A0J7BBU5_COCIT</name>
<dbReference type="EMBL" id="DS028097">
    <property type="protein sequence ID" value="KMP07522.1"/>
    <property type="molecule type" value="Genomic_DNA"/>
</dbReference>
<proteinExistence type="predicted"/>
<sequence length="109" mass="11939">MAEPVDFLEPTEPPAHVSRPSREIRGLLSGLCLPDARSQAAQPDAADDPPRYLGSHERGGSYGKAMRGKLDGIVFHLRLWVILVFAATRTHLLPERVTRADSRGGRSPD</sequence>
<reference evidence="3" key="1">
    <citation type="journal article" date="2010" name="Genome Res.">
        <title>Population genomic sequencing of Coccidioides fungi reveals recent hybridization and transposon control.</title>
        <authorList>
            <person name="Neafsey D.E."/>
            <person name="Barker B.M."/>
            <person name="Sharpton T.J."/>
            <person name="Stajich J.E."/>
            <person name="Park D.J."/>
            <person name="Whiston E."/>
            <person name="Hung C.-Y."/>
            <person name="McMahan C."/>
            <person name="White J."/>
            <person name="Sykes S."/>
            <person name="Heiman D."/>
            <person name="Young S."/>
            <person name="Zeng Q."/>
            <person name="Abouelleil A."/>
            <person name="Aftuck L."/>
            <person name="Bessette D."/>
            <person name="Brown A."/>
            <person name="FitzGerald M."/>
            <person name="Lui A."/>
            <person name="Macdonald J.P."/>
            <person name="Priest M."/>
            <person name="Orbach M.J."/>
            <person name="Galgiani J.N."/>
            <person name="Kirkland T.N."/>
            <person name="Cole G.T."/>
            <person name="Birren B.W."/>
            <person name="Henn M.R."/>
            <person name="Taylor J.W."/>
            <person name="Rounsley S.D."/>
        </authorList>
    </citation>
    <scope>NUCLEOTIDE SEQUENCE [LARGE SCALE GENOMIC DNA]</scope>
    <source>
        <strain evidence="3">RMSCC 2394</strain>
    </source>
</reference>
<evidence type="ECO:0000256" key="1">
    <source>
        <dbReference type="SAM" id="MobiDB-lite"/>
    </source>
</evidence>
<feature type="compositionally biased region" description="Basic and acidic residues" evidence="1">
    <location>
        <begin position="48"/>
        <end position="59"/>
    </location>
</feature>
<dbReference type="AlphaFoldDB" id="A0A0J7BBU5"/>